<dbReference type="EMBL" id="JPVP01000058">
    <property type="protein sequence ID" value="KGR83300.1"/>
    <property type="molecule type" value="Genomic_DNA"/>
</dbReference>
<dbReference type="Proteomes" id="UP000030437">
    <property type="component" value="Unassembled WGS sequence"/>
</dbReference>
<dbReference type="SUPFAM" id="SSF64153">
    <property type="entry name" value="YjeF N-terminal domain-like"/>
    <property type="match status" value="1"/>
</dbReference>
<evidence type="ECO:0000256" key="17">
    <source>
        <dbReference type="HAMAP-Rule" id="MF_01965"/>
    </source>
</evidence>
<evidence type="ECO:0000256" key="2">
    <source>
        <dbReference type="ARBA" id="ARBA00000909"/>
    </source>
</evidence>
<comment type="function">
    <text evidence="17">Catalyzes the dehydration of the S-form of NAD(P)HX at the expense of ADP, which is converted to AMP. Together with NAD(P)HX epimerase, which catalyzes the epimerization of the S- and R-forms, the enzyme allows the repair of both epimers of NAD(P)HX, a damaged form of NAD(P)H that is a result of enzymatic or heat-dependent hydration.</text>
</comment>
<dbReference type="NCBIfam" id="TIGR00197">
    <property type="entry name" value="yjeF_nterm"/>
    <property type="match status" value="1"/>
</dbReference>
<keyword evidence="10 17" id="KW-0520">NAD</keyword>
<comment type="catalytic activity">
    <reaction evidence="16 17 19">
        <text>(6S)-NADPHX + ADP = AMP + phosphate + NADPH + H(+)</text>
        <dbReference type="Rhea" id="RHEA:32235"/>
        <dbReference type="ChEBI" id="CHEBI:15378"/>
        <dbReference type="ChEBI" id="CHEBI:43474"/>
        <dbReference type="ChEBI" id="CHEBI:57783"/>
        <dbReference type="ChEBI" id="CHEBI:64076"/>
        <dbReference type="ChEBI" id="CHEBI:456215"/>
        <dbReference type="ChEBI" id="CHEBI:456216"/>
        <dbReference type="EC" id="4.2.1.136"/>
    </reaction>
</comment>
<dbReference type="OrthoDB" id="9806925at2"/>
<feature type="domain" description="YjeF C-terminal" evidence="20">
    <location>
        <begin position="223"/>
        <end position="502"/>
    </location>
</feature>
<dbReference type="InterPro" id="IPR000631">
    <property type="entry name" value="CARKD"/>
</dbReference>
<keyword evidence="11 18" id="KW-0413">Isomerase</keyword>
<feature type="binding site" evidence="18">
    <location>
        <begin position="126"/>
        <end position="132"/>
    </location>
    <ligand>
        <name>(6S)-NADPHX</name>
        <dbReference type="ChEBI" id="CHEBI:64076"/>
    </ligand>
</feature>
<sequence>MYIAGRAEMQLLDQHTMREIGLPGVVLMENAGAAVIKEVMKDFPDKKTKIAVLAGSGNNGGDGFVIARRLYDFGYDVMLICCVEEEAIRGDARVHYNVYKNRRLPTEEVKDVQLENAEVIIDALLGTGLTGEVREPFYSLIKKINSANKYVYAVDIPSGVNSNNGEVLNTAVKADKTVTFVLPKKGFYLQQGPQYVGEVICTDISVPPHIVEELQLELPRLLDVKMADAALPKRPAHGHKGMFGHVLVIGGCRQYVGAPVYTAKAAFHTGAGLVTLAVPESIYPIVAPQSSECLFIPLQDKDGALSAADISQVVDFSAFQTVVLGPGLGRQTDGTSLIRHVLDELTDQTFVIDADGLYFAGHLLAELKTYKGNVIFTPHPGEMARLAGLSVKEVEENRLEVAKQFAGAHGIYLLLKGHRSIITTPSGEQWINPFGNDALGKGGSGDVLTGLIASFVSQGAEVKDALLAACYHHAHAAEQLGTKWSTYGVLPLDIIDYVRKTL</sequence>
<evidence type="ECO:0000256" key="1">
    <source>
        <dbReference type="ARBA" id="ARBA00000013"/>
    </source>
</evidence>
<keyword evidence="13" id="KW-0511">Multifunctional enzyme</keyword>
<evidence type="ECO:0000256" key="16">
    <source>
        <dbReference type="ARBA" id="ARBA00049209"/>
    </source>
</evidence>
<evidence type="ECO:0000259" key="21">
    <source>
        <dbReference type="PROSITE" id="PS51385"/>
    </source>
</evidence>
<evidence type="ECO:0000256" key="19">
    <source>
        <dbReference type="PIRNR" id="PIRNR017184"/>
    </source>
</evidence>
<comment type="subunit">
    <text evidence="17">Homotetramer.</text>
</comment>
<feature type="binding site" evidence="18">
    <location>
        <position position="122"/>
    </location>
    <ligand>
        <name>K(+)</name>
        <dbReference type="ChEBI" id="CHEBI:29103"/>
    </ligand>
</feature>
<feature type="domain" description="YjeF N-terminal" evidence="21">
    <location>
        <begin position="9"/>
        <end position="212"/>
    </location>
</feature>
<evidence type="ECO:0000256" key="6">
    <source>
        <dbReference type="ARBA" id="ARBA00022741"/>
    </source>
</evidence>
<dbReference type="GO" id="GO:0110051">
    <property type="term" value="P:metabolite repair"/>
    <property type="evidence" value="ECO:0007669"/>
    <property type="project" value="TreeGrafter"/>
</dbReference>
<accession>A0A0A3IIP6</accession>
<evidence type="ECO:0000256" key="3">
    <source>
        <dbReference type="ARBA" id="ARBA00006001"/>
    </source>
</evidence>
<feature type="binding site" evidence="18">
    <location>
        <position position="155"/>
    </location>
    <ligand>
        <name>(6S)-NADPHX</name>
        <dbReference type="ChEBI" id="CHEBI:64076"/>
    </ligand>
</feature>
<comment type="similarity">
    <text evidence="17">Belongs to the NnrD/CARKD family.</text>
</comment>
<organism evidence="22 23">
    <name type="scientific">Lysinibacillus odysseyi 34hs-1 = NBRC 100172</name>
    <dbReference type="NCBI Taxonomy" id="1220589"/>
    <lineage>
        <taxon>Bacteria</taxon>
        <taxon>Bacillati</taxon>
        <taxon>Bacillota</taxon>
        <taxon>Bacilli</taxon>
        <taxon>Bacillales</taxon>
        <taxon>Bacillaceae</taxon>
        <taxon>Lysinibacillus</taxon>
    </lineage>
</organism>
<evidence type="ECO:0000256" key="11">
    <source>
        <dbReference type="ARBA" id="ARBA00023235"/>
    </source>
</evidence>
<evidence type="ECO:0000259" key="20">
    <source>
        <dbReference type="PROSITE" id="PS51383"/>
    </source>
</evidence>
<dbReference type="GO" id="GO:0005524">
    <property type="term" value="F:ATP binding"/>
    <property type="evidence" value="ECO:0007669"/>
    <property type="project" value="UniProtKB-UniRule"/>
</dbReference>
<comment type="catalytic activity">
    <reaction evidence="15 17 19">
        <text>(6S)-NADHX + ADP = AMP + phosphate + NADH + H(+)</text>
        <dbReference type="Rhea" id="RHEA:32223"/>
        <dbReference type="ChEBI" id="CHEBI:15378"/>
        <dbReference type="ChEBI" id="CHEBI:43474"/>
        <dbReference type="ChEBI" id="CHEBI:57945"/>
        <dbReference type="ChEBI" id="CHEBI:64074"/>
        <dbReference type="ChEBI" id="CHEBI:456215"/>
        <dbReference type="ChEBI" id="CHEBI:456216"/>
        <dbReference type="EC" id="4.2.1.136"/>
    </reaction>
</comment>
<comment type="function">
    <text evidence="18">Catalyzes the epimerization of the S- and R-forms of NAD(P)HX, a damaged form of NAD(P)H that is a result of enzymatic or heat-dependent hydration. This is a prerequisite for the S-specific NAD(P)H-hydrate dehydratase to allow the repair of both epimers of NAD(P)HX.</text>
</comment>
<dbReference type="InterPro" id="IPR004443">
    <property type="entry name" value="YjeF_N_dom"/>
</dbReference>
<evidence type="ECO:0000256" key="18">
    <source>
        <dbReference type="HAMAP-Rule" id="MF_01966"/>
    </source>
</evidence>
<feature type="binding site" evidence="18">
    <location>
        <position position="59"/>
    </location>
    <ligand>
        <name>K(+)</name>
        <dbReference type="ChEBI" id="CHEBI:29103"/>
    </ligand>
</feature>
<comment type="cofactor">
    <cofactor evidence="18 19">
        <name>K(+)</name>
        <dbReference type="ChEBI" id="CHEBI:29103"/>
    </cofactor>
    <text evidence="18 19">Binds 1 potassium ion per subunit.</text>
</comment>
<dbReference type="GO" id="GO:0052856">
    <property type="term" value="F:NAD(P)HX epimerase activity"/>
    <property type="evidence" value="ECO:0007669"/>
    <property type="project" value="UniProtKB-UniRule"/>
</dbReference>
<dbReference type="STRING" id="1220589.CD32_15780"/>
<feature type="binding site" evidence="18">
    <location>
        <position position="158"/>
    </location>
    <ligand>
        <name>K(+)</name>
        <dbReference type="ChEBI" id="CHEBI:29103"/>
    </ligand>
</feature>
<dbReference type="EC" id="5.1.99.6" evidence="19"/>
<comment type="catalytic activity">
    <reaction evidence="2 18 19">
        <text>(6R)-NADPHX = (6S)-NADPHX</text>
        <dbReference type="Rhea" id="RHEA:32227"/>
        <dbReference type="ChEBI" id="CHEBI:64076"/>
        <dbReference type="ChEBI" id="CHEBI:64077"/>
        <dbReference type="EC" id="5.1.99.6"/>
    </reaction>
</comment>
<dbReference type="PIRSF" id="PIRSF017184">
    <property type="entry name" value="Nnr"/>
    <property type="match status" value="1"/>
</dbReference>
<comment type="caution">
    <text evidence="18">Lacks conserved residue(s) required for the propagation of feature annotation.</text>
</comment>
<feature type="binding site" evidence="17">
    <location>
        <begin position="416"/>
        <end position="420"/>
    </location>
    <ligand>
        <name>AMP</name>
        <dbReference type="ChEBI" id="CHEBI:456215"/>
    </ligand>
</feature>
<dbReference type="InterPro" id="IPR029056">
    <property type="entry name" value="Ribokinase-like"/>
</dbReference>
<evidence type="ECO:0000313" key="23">
    <source>
        <dbReference type="Proteomes" id="UP000030437"/>
    </source>
</evidence>
<dbReference type="HAMAP" id="MF_01966">
    <property type="entry name" value="NADHX_epimerase"/>
    <property type="match status" value="1"/>
</dbReference>
<evidence type="ECO:0000256" key="10">
    <source>
        <dbReference type="ARBA" id="ARBA00023027"/>
    </source>
</evidence>
<dbReference type="PROSITE" id="PS51383">
    <property type="entry name" value="YJEF_C_3"/>
    <property type="match status" value="1"/>
</dbReference>
<evidence type="ECO:0000256" key="14">
    <source>
        <dbReference type="ARBA" id="ARBA00025153"/>
    </source>
</evidence>
<protein>
    <recommendedName>
        <fullName evidence="19">Bifunctional NAD(P)H-hydrate repair enzyme</fullName>
    </recommendedName>
    <alternativeName>
        <fullName evidence="19">Nicotinamide nucleotide repair protein</fullName>
    </alternativeName>
    <domain>
        <recommendedName>
            <fullName evidence="19">ADP-dependent (S)-NAD(P)H-hydrate dehydratase</fullName>
            <ecNumber evidence="19">4.2.1.136</ecNumber>
        </recommendedName>
        <alternativeName>
            <fullName evidence="19">ADP-dependent NAD(P)HX dehydratase</fullName>
        </alternativeName>
    </domain>
    <domain>
        <recommendedName>
            <fullName evidence="19">NAD(P)H-hydrate epimerase</fullName>
            <ecNumber evidence="19">5.1.99.6</ecNumber>
        </recommendedName>
    </domain>
</protein>
<dbReference type="GO" id="GO:0046496">
    <property type="term" value="P:nicotinamide nucleotide metabolic process"/>
    <property type="evidence" value="ECO:0007669"/>
    <property type="project" value="UniProtKB-UniRule"/>
</dbReference>
<dbReference type="HAMAP" id="MF_01965">
    <property type="entry name" value="NADHX_dehydratase"/>
    <property type="match status" value="1"/>
</dbReference>
<keyword evidence="6 17" id="KW-0547">Nucleotide-binding</keyword>
<keyword evidence="8 17" id="KW-0521">NADP</keyword>
<feature type="binding site" evidence="17">
    <location>
        <position position="258"/>
    </location>
    <ligand>
        <name>(6S)-NADPHX</name>
        <dbReference type="ChEBI" id="CHEBI:64076"/>
    </ligand>
</feature>
<name>A0A0A3IIP6_9BACI</name>
<evidence type="ECO:0000256" key="15">
    <source>
        <dbReference type="ARBA" id="ARBA00048238"/>
    </source>
</evidence>
<proteinExistence type="inferred from homology"/>
<evidence type="ECO:0000256" key="9">
    <source>
        <dbReference type="ARBA" id="ARBA00022958"/>
    </source>
</evidence>
<dbReference type="PANTHER" id="PTHR12592">
    <property type="entry name" value="ATP-DEPENDENT (S)-NAD(P)H-HYDRATE DEHYDRATASE FAMILY MEMBER"/>
    <property type="match status" value="1"/>
</dbReference>
<keyword evidence="9 18" id="KW-0630">Potassium</keyword>
<dbReference type="InterPro" id="IPR030677">
    <property type="entry name" value="Nnr"/>
</dbReference>
<comment type="caution">
    <text evidence="22">The sequence shown here is derived from an EMBL/GenBank/DDBJ whole genome shotgun (WGS) entry which is preliminary data.</text>
</comment>
<dbReference type="AlphaFoldDB" id="A0A0A3IIP6"/>
<comment type="function">
    <text evidence="14 19">Bifunctional enzyme that catalyzes the epimerization of the S- and R-forms of NAD(P)HX and the dehydration of the S-form of NAD(P)HX at the expense of ADP, which is converted to AMP. This allows the repair of both epimers of NAD(P)HX, a damaged form of NAD(P)H that is a result of enzymatic or heat-dependent hydration.</text>
</comment>
<evidence type="ECO:0000256" key="5">
    <source>
        <dbReference type="ARBA" id="ARBA00022723"/>
    </source>
</evidence>
<dbReference type="CDD" id="cd01171">
    <property type="entry name" value="YXKO-related"/>
    <property type="match status" value="1"/>
</dbReference>
<evidence type="ECO:0000313" key="22">
    <source>
        <dbReference type="EMBL" id="KGR83300.1"/>
    </source>
</evidence>
<feature type="binding site" evidence="17">
    <location>
        <position position="446"/>
    </location>
    <ligand>
        <name>(6S)-NADPHX</name>
        <dbReference type="ChEBI" id="CHEBI:64076"/>
    </ligand>
</feature>
<keyword evidence="7 17" id="KW-0067">ATP-binding</keyword>
<dbReference type="Gene3D" id="3.40.1190.20">
    <property type="match status" value="1"/>
</dbReference>
<dbReference type="eggNOG" id="COG0063">
    <property type="taxonomic scope" value="Bacteria"/>
</dbReference>
<dbReference type="Gene3D" id="3.40.50.10260">
    <property type="entry name" value="YjeF N-terminal domain"/>
    <property type="match status" value="1"/>
</dbReference>
<feature type="binding site" evidence="17">
    <location>
        <position position="445"/>
    </location>
    <ligand>
        <name>AMP</name>
        <dbReference type="ChEBI" id="CHEBI:456215"/>
    </ligand>
</feature>
<comment type="catalytic activity">
    <reaction evidence="1 18 19">
        <text>(6R)-NADHX = (6S)-NADHX</text>
        <dbReference type="Rhea" id="RHEA:32215"/>
        <dbReference type="ChEBI" id="CHEBI:64074"/>
        <dbReference type="ChEBI" id="CHEBI:64075"/>
        <dbReference type="EC" id="5.1.99.6"/>
    </reaction>
</comment>
<dbReference type="PROSITE" id="PS51385">
    <property type="entry name" value="YJEF_N"/>
    <property type="match status" value="1"/>
</dbReference>
<dbReference type="Pfam" id="PF01256">
    <property type="entry name" value="Carb_kinase"/>
    <property type="match status" value="1"/>
</dbReference>
<dbReference type="EC" id="4.2.1.136" evidence="19"/>
<feature type="binding site" evidence="17">
    <location>
        <position position="379"/>
    </location>
    <ligand>
        <name>(6S)-NADPHX</name>
        <dbReference type="ChEBI" id="CHEBI:64076"/>
    </ligand>
</feature>
<dbReference type="PANTHER" id="PTHR12592:SF0">
    <property type="entry name" value="ATP-DEPENDENT (S)-NAD(P)H-HYDRATE DEHYDRATASE"/>
    <property type="match status" value="1"/>
</dbReference>
<reference evidence="22 23" key="1">
    <citation type="submission" date="2014-02" db="EMBL/GenBank/DDBJ databases">
        <title>Draft genome sequence of Lysinibacillus odysseyi NBRC 100172.</title>
        <authorList>
            <person name="Zhang F."/>
            <person name="Wang G."/>
            <person name="Zhang L."/>
        </authorList>
    </citation>
    <scope>NUCLEOTIDE SEQUENCE [LARGE SCALE GENOMIC DNA]</scope>
    <source>
        <strain evidence="22 23">NBRC 100172</strain>
    </source>
</reference>
<dbReference type="GO" id="GO:0052855">
    <property type="term" value="F:ADP-dependent NAD(P)H-hydrate dehydratase activity"/>
    <property type="evidence" value="ECO:0007669"/>
    <property type="project" value="UniProtKB-UniRule"/>
</dbReference>
<dbReference type="PROSITE" id="PS01050">
    <property type="entry name" value="YJEF_C_2"/>
    <property type="match status" value="1"/>
</dbReference>
<feature type="binding site" evidence="17">
    <location>
        <position position="327"/>
    </location>
    <ligand>
        <name>(6S)-NADPHX</name>
        <dbReference type="ChEBI" id="CHEBI:64076"/>
    </ligand>
</feature>
<dbReference type="InterPro" id="IPR036652">
    <property type="entry name" value="YjeF_N_dom_sf"/>
</dbReference>
<evidence type="ECO:0000256" key="12">
    <source>
        <dbReference type="ARBA" id="ARBA00023239"/>
    </source>
</evidence>
<gene>
    <name evidence="18" type="primary">nnrE</name>
    <name evidence="17" type="synonym">nnrD</name>
    <name evidence="22" type="ORF">CD32_15780</name>
</gene>
<dbReference type="RefSeq" id="WP_036156353.1">
    <property type="nucleotide sequence ID" value="NZ_AVCX01000003.1"/>
</dbReference>
<dbReference type="GO" id="GO:0046872">
    <property type="term" value="F:metal ion binding"/>
    <property type="evidence" value="ECO:0007669"/>
    <property type="project" value="UniProtKB-UniRule"/>
</dbReference>
<dbReference type="eggNOG" id="COG0062">
    <property type="taxonomic scope" value="Bacteria"/>
</dbReference>
<comment type="cofactor">
    <cofactor evidence="17">
        <name>Mg(2+)</name>
        <dbReference type="ChEBI" id="CHEBI:18420"/>
    </cofactor>
</comment>
<evidence type="ECO:0000256" key="4">
    <source>
        <dbReference type="ARBA" id="ARBA00009524"/>
    </source>
</evidence>
<keyword evidence="5 18" id="KW-0479">Metal-binding</keyword>
<keyword evidence="12 17" id="KW-0456">Lyase</keyword>
<comment type="similarity">
    <text evidence="4 19">In the C-terminal section; belongs to the NnrD/CARKD family.</text>
</comment>
<dbReference type="InterPro" id="IPR017953">
    <property type="entry name" value="Carbohydrate_kinase_pred_CS"/>
</dbReference>
<dbReference type="SUPFAM" id="SSF53613">
    <property type="entry name" value="Ribokinase-like"/>
    <property type="match status" value="1"/>
</dbReference>
<comment type="similarity">
    <text evidence="18">Belongs to the NnrE/AIBP family.</text>
</comment>
<comment type="similarity">
    <text evidence="3 19">In the N-terminal section; belongs to the NnrE/AIBP family.</text>
</comment>
<keyword evidence="23" id="KW-1185">Reference proteome</keyword>
<evidence type="ECO:0000256" key="7">
    <source>
        <dbReference type="ARBA" id="ARBA00022840"/>
    </source>
</evidence>
<dbReference type="Pfam" id="PF03853">
    <property type="entry name" value="YjeF_N"/>
    <property type="match status" value="1"/>
</dbReference>
<evidence type="ECO:0000256" key="13">
    <source>
        <dbReference type="ARBA" id="ARBA00023268"/>
    </source>
</evidence>
<dbReference type="NCBIfam" id="TIGR00196">
    <property type="entry name" value="yjeF_cterm"/>
    <property type="match status" value="1"/>
</dbReference>
<feature type="binding site" evidence="18">
    <location>
        <begin position="58"/>
        <end position="62"/>
    </location>
    <ligand>
        <name>(6S)-NADPHX</name>
        <dbReference type="ChEBI" id="CHEBI:64076"/>
    </ligand>
</feature>
<evidence type="ECO:0000256" key="8">
    <source>
        <dbReference type="ARBA" id="ARBA00022857"/>
    </source>
</evidence>